<dbReference type="EC" id="3.1.21.-" evidence="2"/>
<evidence type="ECO:0000313" key="3">
    <source>
        <dbReference type="Proteomes" id="UP001366085"/>
    </source>
</evidence>
<sequence length="319" mass="35469">MSSTTEVEGALVDEIVDEPSRGRPVGIVDVDAAAERIYASDKGQDWAPDVELDLGSKRWKPNAVSKDGRRLLYVFLPDQLPRFVRDRLDLAAQMGIKPTLALNLASLFKPEIVELLVGVDADVIVLDDYDTTKQLTPRPLLAALADVEVPVSPDLRRSVASVVWNRIGDGTAHEKGQRLEALLAFTFAQARDLKVVERNYRNETEEIDLVLQIDNFSSRVWQKSGVPFILVESKNRADKASQPMVSSLITKLQTKRGTARIAVLVSLAGFTDDARMQELRFSTQEICVVMIDRSQLESILSADDVDEALEVLVRQAMLR</sequence>
<keyword evidence="3" id="KW-1185">Reference proteome</keyword>
<comment type="caution">
    <text evidence="2">The sequence shown here is derived from an EMBL/GenBank/DDBJ whole genome shotgun (WGS) entry which is preliminary data.</text>
</comment>
<proteinExistence type="predicted"/>
<accession>A0ABU8LPN3</accession>
<evidence type="ECO:0000313" key="2">
    <source>
        <dbReference type="EMBL" id="MEJ1092950.1"/>
    </source>
</evidence>
<name>A0ABU8LPN3_9MICO</name>
<dbReference type="RefSeq" id="WP_337322005.1">
    <property type="nucleotide sequence ID" value="NZ_JBBDGN010000020.1"/>
</dbReference>
<organism evidence="2 3">
    <name type="scientific">Microbacterium istanbulense</name>
    <dbReference type="NCBI Taxonomy" id="3122049"/>
    <lineage>
        <taxon>Bacteria</taxon>
        <taxon>Bacillati</taxon>
        <taxon>Actinomycetota</taxon>
        <taxon>Actinomycetes</taxon>
        <taxon>Micrococcales</taxon>
        <taxon>Microbacteriaceae</taxon>
        <taxon>Microbacterium</taxon>
    </lineage>
</organism>
<keyword evidence="2" id="KW-0540">Nuclease</keyword>
<evidence type="ECO:0000259" key="1">
    <source>
        <dbReference type="Pfam" id="PF04471"/>
    </source>
</evidence>
<dbReference type="InterPro" id="IPR007560">
    <property type="entry name" value="Restrct_endonuc_IV_Mrr"/>
</dbReference>
<gene>
    <name evidence="2" type="ORF">WDU93_14780</name>
</gene>
<dbReference type="Pfam" id="PF04471">
    <property type="entry name" value="Mrr_cat"/>
    <property type="match status" value="1"/>
</dbReference>
<dbReference type="GO" id="GO:0016787">
    <property type="term" value="F:hydrolase activity"/>
    <property type="evidence" value="ECO:0007669"/>
    <property type="project" value="UniProtKB-KW"/>
</dbReference>
<feature type="domain" description="Restriction endonuclease type IV Mrr" evidence="1">
    <location>
        <begin position="176"/>
        <end position="299"/>
    </location>
</feature>
<protein>
    <submittedName>
        <fullName evidence="2">Restriction endonuclease</fullName>
        <ecNumber evidence="2">3.1.21.-</ecNumber>
    </submittedName>
</protein>
<keyword evidence="2" id="KW-0255">Endonuclease</keyword>
<dbReference type="EMBL" id="JBBDGN010000020">
    <property type="protein sequence ID" value="MEJ1092950.1"/>
    <property type="molecule type" value="Genomic_DNA"/>
</dbReference>
<dbReference type="GO" id="GO:0004519">
    <property type="term" value="F:endonuclease activity"/>
    <property type="evidence" value="ECO:0007669"/>
    <property type="project" value="UniProtKB-KW"/>
</dbReference>
<reference evidence="2 3" key="1">
    <citation type="submission" date="2024-02" db="EMBL/GenBank/DDBJ databases">
        <authorList>
            <person name="Saticioglu I.B."/>
        </authorList>
    </citation>
    <scope>NUCLEOTIDE SEQUENCE [LARGE SCALE GENOMIC DNA]</scope>
    <source>
        <strain evidence="2 3">Mu-43</strain>
    </source>
</reference>
<dbReference type="Proteomes" id="UP001366085">
    <property type="component" value="Unassembled WGS sequence"/>
</dbReference>
<keyword evidence="2" id="KW-0378">Hydrolase</keyword>